<evidence type="ECO:0000256" key="1">
    <source>
        <dbReference type="SAM" id="MobiDB-lite"/>
    </source>
</evidence>
<accession>A0AAV2JDU2</accession>
<evidence type="ECO:0000313" key="3">
    <source>
        <dbReference type="Proteomes" id="UP001497482"/>
    </source>
</evidence>
<reference evidence="2 3" key="1">
    <citation type="submission" date="2024-04" db="EMBL/GenBank/DDBJ databases">
        <authorList>
            <person name="Waldvogel A.-M."/>
            <person name="Schoenle A."/>
        </authorList>
    </citation>
    <scope>NUCLEOTIDE SEQUENCE [LARGE SCALE GENOMIC DNA]</scope>
</reference>
<organism evidence="2 3">
    <name type="scientific">Knipowitschia caucasica</name>
    <name type="common">Caucasian dwarf goby</name>
    <name type="synonym">Pomatoschistus caucasicus</name>
    <dbReference type="NCBI Taxonomy" id="637954"/>
    <lineage>
        <taxon>Eukaryota</taxon>
        <taxon>Metazoa</taxon>
        <taxon>Chordata</taxon>
        <taxon>Craniata</taxon>
        <taxon>Vertebrata</taxon>
        <taxon>Euteleostomi</taxon>
        <taxon>Actinopterygii</taxon>
        <taxon>Neopterygii</taxon>
        <taxon>Teleostei</taxon>
        <taxon>Neoteleostei</taxon>
        <taxon>Acanthomorphata</taxon>
        <taxon>Gobiaria</taxon>
        <taxon>Gobiiformes</taxon>
        <taxon>Gobioidei</taxon>
        <taxon>Gobiidae</taxon>
        <taxon>Gobiinae</taxon>
        <taxon>Knipowitschia</taxon>
    </lineage>
</organism>
<sequence>MPSAIKLHRRRRRKQLTHNHVSTRKFASSLACGRLELAVQLCSSLRCGGSFRLQSARPFVQLRPCSSRKHFAHQPHPCSLDYSNEPSF</sequence>
<proteinExistence type="predicted"/>
<dbReference type="AlphaFoldDB" id="A0AAV2JDU2"/>
<dbReference type="Proteomes" id="UP001497482">
    <property type="component" value="Chromosome 12"/>
</dbReference>
<gene>
    <name evidence="2" type="ORF">KC01_LOCUS7314</name>
</gene>
<feature type="region of interest" description="Disordered" evidence="1">
    <location>
        <begin position="1"/>
        <end position="20"/>
    </location>
</feature>
<name>A0AAV2JDU2_KNICA</name>
<keyword evidence="3" id="KW-1185">Reference proteome</keyword>
<evidence type="ECO:0000313" key="2">
    <source>
        <dbReference type="EMBL" id="CAL1575821.1"/>
    </source>
</evidence>
<dbReference type="EMBL" id="OZ035834">
    <property type="protein sequence ID" value="CAL1575821.1"/>
    <property type="molecule type" value="Genomic_DNA"/>
</dbReference>
<protein>
    <submittedName>
        <fullName evidence="2">Uncharacterized protein</fullName>
    </submittedName>
</protein>